<dbReference type="Proteomes" id="UP000027073">
    <property type="component" value="Unassembled WGS sequence"/>
</dbReference>
<evidence type="ECO:0000256" key="1">
    <source>
        <dbReference type="SAM" id="SignalP"/>
    </source>
</evidence>
<dbReference type="AlphaFoldDB" id="A0A067NH72"/>
<accession>A0A067NH72</accession>
<name>A0A067NH72_PLEO1</name>
<dbReference type="OrthoDB" id="2968999at2759"/>
<sequence>MHFPACIRLLALSALGISVFGNAKLIPTVTLNADASELTPPPTTTTFVARQETMSSCGTSSPCSSGSSCISFTGPLTSEQCINTDIPQCLTSTSVTVHHAMTTTTVGPGDGCAEDNYYTATVCPCYLACRAAFSGYRTCGPIPTSTF</sequence>
<dbReference type="EMBL" id="KL198009">
    <property type="protein sequence ID" value="KDQ27224.1"/>
    <property type="molecule type" value="Genomic_DNA"/>
</dbReference>
<dbReference type="InParanoid" id="A0A067NH72"/>
<evidence type="ECO:0000313" key="2">
    <source>
        <dbReference type="EMBL" id="KDQ27224.1"/>
    </source>
</evidence>
<dbReference type="HOGENOM" id="CLU_1768877_0_0_1"/>
<organism evidence="2 3">
    <name type="scientific">Pleurotus ostreatus (strain PC15)</name>
    <name type="common">Oyster mushroom</name>
    <dbReference type="NCBI Taxonomy" id="1137138"/>
    <lineage>
        <taxon>Eukaryota</taxon>
        <taxon>Fungi</taxon>
        <taxon>Dikarya</taxon>
        <taxon>Basidiomycota</taxon>
        <taxon>Agaricomycotina</taxon>
        <taxon>Agaricomycetes</taxon>
        <taxon>Agaricomycetidae</taxon>
        <taxon>Agaricales</taxon>
        <taxon>Pleurotineae</taxon>
        <taxon>Pleurotaceae</taxon>
        <taxon>Pleurotus</taxon>
    </lineage>
</organism>
<keyword evidence="1" id="KW-0732">Signal</keyword>
<feature type="signal peptide" evidence="1">
    <location>
        <begin position="1"/>
        <end position="23"/>
    </location>
</feature>
<dbReference type="VEuPathDB" id="FungiDB:PLEOSDRAFT_1105751"/>
<gene>
    <name evidence="2" type="ORF">PLEOSDRAFT_1105751</name>
</gene>
<evidence type="ECO:0000313" key="3">
    <source>
        <dbReference type="Proteomes" id="UP000027073"/>
    </source>
</evidence>
<proteinExistence type="predicted"/>
<reference evidence="3" key="1">
    <citation type="journal article" date="2014" name="Proc. Natl. Acad. Sci. U.S.A.">
        <title>Extensive sampling of basidiomycete genomes demonstrates inadequacy of the white-rot/brown-rot paradigm for wood decay fungi.</title>
        <authorList>
            <person name="Riley R."/>
            <person name="Salamov A.A."/>
            <person name="Brown D.W."/>
            <person name="Nagy L.G."/>
            <person name="Floudas D."/>
            <person name="Held B.W."/>
            <person name="Levasseur A."/>
            <person name="Lombard V."/>
            <person name="Morin E."/>
            <person name="Otillar R."/>
            <person name="Lindquist E.A."/>
            <person name="Sun H."/>
            <person name="LaButti K.M."/>
            <person name="Schmutz J."/>
            <person name="Jabbour D."/>
            <person name="Luo H."/>
            <person name="Baker S.E."/>
            <person name="Pisabarro A.G."/>
            <person name="Walton J.D."/>
            <person name="Blanchette R.A."/>
            <person name="Henrissat B."/>
            <person name="Martin F."/>
            <person name="Cullen D."/>
            <person name="Hibbett D.S."/>
            <person name="Grigoriev I.V."/>
        </authorList>
    </citation>
    <scope>NUCLEOTIDE SEQUENCE [LARGE SCALE GENOMIC DNA]</scope>
    <source>
        <strain evidence="3">PC15</strain>
    </source>
</reference>
<protein>
    <submittedName>
        <fullName evidence="2">Uncharacterized protein</fullName>
    </submittedName>
</protein>
<feature type="chain" id="PRO_5001642207" evidence="1">
    <location>
        <begin position="24"/>
        <end position="147"/>
    </location>
</feature>